<dbReference type="AlphaFoldDB" id="A0A9P6C0M4"/>
<accession>A0A9P6C0M4</accession>
<evidence type="ECO:0000256" key="1">
    <source>
        <dbReference type="SAM" id="MobiDB-lite"/>
    </source>
</evidence>
<dbReference type="Proteomes" id="UP000807342">
    <property type="component" value="Unassembled WGS sequence"/>
</dbReference>
<dbReference type="EMBL" id="MU151349">
    <property type="protein sequence ID" value="KAF9444760.1"/>
    <property type="molecule type" value="Genomic_DNA"/>
</dbReference>
<comment type="caution">
    <text evidence="2">The sequence shown here is derived from an EMBL/GenBank/DDBJ whole genome shotgun (WGS) entry which is preliminary data.</text>
</comment>
<name>A0A9P6C0M4_9AGAR</name>
<feature type="compositionally biased region" description="Low complexity" evidence="1">
    <location>
        <begin position="22"/>
        <end position="35"/>
    </location>
</feature>
<evidence type="ECO:0000313" key="3">
    <source>
        <dbReference type="Proteomes" id="UP000807342"/>
    </source>
</evidence>
<feature type="compositionally biased region" description="Basic and acidic residues" evidence="1">
    <location>
        <begin position="53"/>
        <end position="64"/>
    </location>
</feature>
<dbReference type="OrthoDB" id="3245714at2759"/>
<feature type="compositionally biased region" description="Basic and acidic residues" evidence="1">
    <location>
        <begin position="7"/>
        <end position="19"/>
    </location>
</feature>
<feature type="region of interest" description="Disordered" evidence="1">
    <location>
        <begin position="1"/>
        <end position="64"/>
    </location>
</feature>
<proteinExistence type="predicted"/>
<protein>
    <submittedName>
        <fullName evidence="2">Uncharacterized protein</fullName>
    </submittedName>
</protein>
<feature type="region of interest" description="Disordered" evidence="1">
    <location>
        <begin position="76"/>
        <end position="114"/>
    </location>
</feature>
<keyword evidence="3" id="KW-1185">Reference proteome</keyword>
<organism evidence="2 3">
    <name type="scientific">Macrolepiota fuliginosa MF-IS2</name>
    <dbReference type="NCBI Taxonomy" id="1400762"/>
    <lineage>
        <taxon>Eukaryota</taxon>
        <taxon>Fungi</taxon>
        <taxon>Dikarya</taxon>
        <taxon>Basidiomycota</taxon>
        <taxon>Agaricomycotina</taxon>
        <taxon>Agaricomycetes</taxon>
        <taxon>Agaricomycetidae</taxon>
        <taxon>Agaricales</taxon>
        <taxon>Agaricineae</taxon>
        <taxon>Agaricaceae</taxon>
        <taxon>Macrolepiota</taxon>
    </lineage>
</organism>
<gene>
    <name evidence="2" type="ORF">P691DRAFT_806666</name>
</gene>
<sequence length="224" mass="24506">MPFPRKSYHDRQASPKEVKSSATAPLDAQATTATALDEKAGLALSPIIPSSKIPKDTRAYEHERQRLRKAADFVKMRARKAQQGTGWVGNAKAHQRTASGKSSAGGGLGAVPSEKGRLFSDEETELDEGEGLVLSDSWKENLGIVTEQSRYEVKLADLVRPGKPRKPKGGDGDFEVVPHVRSVIVLDDNTPDELDIDEPWEHIYNTDSEDNKELSYAQVAALSK</sequence>
<reference evidence="2" key="1">
    <citation type="submission" date="2020-11" db="EMBL/GenBank/DDBJ databases">
        <authorList>
            <consortium name="DOE Joint Genome Institute"/>
            <person name="Ahrendt S."/>
            <person name="Riley R."/>
            <person name="Andreopoulos W."/>
            <person name="Labutti K."/>
            <person name="Pangilinan J."/>
            <person name="Ruiz-Duenas F.J."/>
            <person name="Barrasa J.M."/>
            <person name="Sanchez-Garcia M."/>
            <person name="Camarero S."/>
            <person name="Miyauchi S."/>
            <person name="Serrano A."/>
            <person name="Linde D."/>
            <person name="Babiker R."/>
            <person name="Drula E."/>
            <person name="Ayuso-Fernandez I."/>
            <person name="Pacheco R."/>
            <person name="Padilla G."/>
            <person name="Ferreira P."/>
            <person name="Barriuso J."/>
            <person name="Kellner H."/>
            <person name="Castanera R."/>
            <person name="Alfaro M."/>
            <person name="Ramirez L."/>
            <person name="Pisabarro A.G."/>
            <person name="Kuo A."/>
            <person name="Tritt A."/>
            <person name="Lipzen A."/>
            <person name="He G."/>
            <person name="Yan M."/>
            <person name="Ng V."/>
            <person name="Cullen D."/>
            <person name="Martin F."/>
            <person name="Rosso M.-N."/>
            <person name="Henrissat B."/>
            <person name="Hibbett D."/>
            <person name="Martinez A.T."/>
            <person name="Grigoriev I.V."/>
        </authorList>
    </citation>
    <scope>NUCLEOTIDE SEQUENCE</scope>
    <source>
        <strain evidence="2">MF-IS2</strain>
    </source>
</reference>
<evidence type="ECO:0000313" key="2">
    <source>
        <dbReference type="EMBL" id="KAF9444760.1"/>
    </source>
</evidence>